<comment type="similarity">
    <text evidence="1">Belongs to the prokaryotic/mitochondrial release factor family.</text>
</comment>
<dbReference type="GO" id="GO:0005737">
    <property type="term" value="C:cytoplasm"/>
    <property type="evidence" value="ECO:0007669"/>
    <property type="project" value="UniProtKB-ARBA"/>
</dbReference>
<evidence type="ECO:0000313" key="6">
    <source>
        <dbReference type="Proteomes" id="UP000177006"/>
    </source>
</evidence>
<keyword evidence="3" id="KW-0648">Protein biosynthesis</keyword>
<dbReference type="SUPFAM" id="SSF75620">
    <property type="entry name" value="Release factor"/>
    <property type="match status" value="1"/>
</dbReference>
<dbReference type="Pfam" id="PF00472">
    <property type="entry name" value="RF-1"/>
    <property type="match status" value="1"/>
</dbReference>
<dbReference type="STRING" id="1797457.A2160_01960"/>
<dbReference type="PROSITE" id="PS00745">
    <property type="entry name" value="RF_PROK_I"/>
    <property type="match status" value="1"/>
</dbReference>
<dbReference type="Gene3D" id="6.10.140.1950">
    <property type="match status" value="1"/>
</dbReference>
<dbReference type="InterPro" id="IPR050057">
    <property type="entry name" value="Prokaryotic/Mito_RF"/>
</dbReference>
<dbReference type="AlphaFoldDB" id="A0A1F5E898"/>
<accession>A0A1F5E898</accession>
<dbReference type="EMBL" id="MEZK01000007">
    <property type="protein sequence ID" value="OGD63608.1"/>
    <property type="molecule type" value="Genomic_DNA"/>
</dbReference>
<name>A0A1F5E898_9BACT</name>
<dbReference type="PANTHER" id="PTHR43804">
    <property type="entry name" value="LD18447P"/>
    <property type="match status" value="1"/>
</dbReference>
<dbReference type="Gene3D" id="3.30.160.20">
    <property type="match status" value="1"/>
</dbReference>
<dbReference type="GO" id="GO:0003747">
    <property type="term" value="F:translation release factor activity"/>
    <property type="evidence" value="ECO:0007669"/>
    <property type="project" value="InterPro"/>
</dbReference>
<dbReference type="InterPro" id="IPR045853">
    <property type="entry name" value="Pep_chain_release_fac_I_sf"/>
</dbReference>
<organism evidence="5 6">
    <name type="scientific">Candidatus Beckwithbacteria bacterium RBG_13_42_9</name>
    <dbReference type="NCBI Taxonomy" id="1797457"/>
    <lineage>
        <taxon>Bacteria</taxon>
        <taxon>Candidatus Beckwithiibacteriota</taxon>
    </lineage>
</organism>
<evidence type="ECO:0000256" key="1">
    <source>
        <dbReference type="ARBA" id="ARBA00010835"/>
    </source>
</evidence>
<reference evidence="5 6" key="1">
    <citation type="journal article" date="2016" name="Nat. Commun.">
        <title>Thousands of microbial genomes shed light on interconnected biogeochemical processes in an aquifer system.</title>
        <authorList>
            <person name="Anantharaman K."/>
            <person name="Brown C.T."/>
            <person name="Hug L.A."/>
            <person name="Sharon I."/>
            <person name="Castelle C.J."/>
            <person name="Probst A.J."/>
            <person name="Thomas B.C."/>
            <person name="Singh A."/>
            <person name="Wilkins M.J."/>
            <person name="Karaoz U."/>
            <person name="Brodie E.L."/>
            <person name="Williams K.H."/>
            <person name="Hubbard S.S."/>
            <person name="Banfield J.F."/>
        </authorList>
    </citation>
    <scope>NUCLEOTIDE SEQUENCE [LARGE SCALE GENOMIC DNA]</scope>
</reference>
<proteinExistence type="inferred from homology"/>
<evidence type="ECO:0000256" key="3">
    <source>
        <dbReference type="ARBA" id="ARBA00022917"/>
    </source>
</evidence>
<evidence type="ECO:0000313" key="5">
    <source>
        <dbReference type="EMBL" id="OGD63608.1"/>
    </source>
</evidence>
<sequence>MDIPDYLKPQIDQLDQQITQAKSLLSDPSLAPMAQEEIKALEKQKESLMQSIQPMEAVSEEAHQNFNNMILEIRGAAGGDEAKIWAADLLRMYTRFAESRGWKVALIDELTAKISGKGAYPALKYEAGVHRVQRIPKTEKNGRIHTSTATVAVLPVIPPSQIQINPSDLEVSFSRAGGHGGQNVNKVSTAVRLVHKPTGIVVECREERFQLQNRLIAEEILRSKLWEIEEEKRLAKIENERAAAVGRGMRAEKIRTYNYPQNRVTDHRIKKSWHELETIINGNLDQMIADLKDAFGEVKFPRQRRGFILVL</sequence>
<gene>
    <name evidence="5" type="ORF">A2160_01960</name>
</gene>
<keyword evidence="2" id="KW-0488">Methylation</keyword>
<dbReference type="Proteomes" id="UP000177006">
    <property type="component" value="Unassembled WGS sequence"/>
</dbReference>
<dbReference type="InterPro" id="IPR005139">
    <property type="entry name" value="PCRF"/>
</dbReference>
<evidence type="ECO:0000256" key="2">
    <source>
        <dbReference type="ARBA" id="ARBA00022481"/>
    </source>
</evidence>
<protein>
    <recommendedName>
        <fullName evidence="4">Prokaryotic-type class I peptide chain release factors domain-containing protein</fullName>
    </recommendedName>
</protein>
<dbReference type="PANTHER" id="PTHR43804:SF7">
    <property type="entry name" value="LD18447P"/>
    <property type="match status" value="1"/>
</dbReference>
<dbReference type="Gene3D" id="3.30.70.1660">
    <property type="match status" value="2"/>
</dbReference>
<evidence type="ECO:0000259" key="4">
    <source>
        <dbReference type="PROSITE" id="PS00745"/>
    </source>
</evidence>
<dbReference type="InterPro" id="IPR000352">
    <property type="entry name" value="Pep_chain_release_fac_I"/>
</dbReference>
<dbReference type="Pfam" id="PF03462">
    <property type="entry name" value="PCRF"/>
    <property type="match status" value="1"/>
</dbReference>
<feature type="domain" description="Prokaryotic-type class I peptide chain release factors" evidence="4">
    <location>
        <begin position="175"/>
        <end position="191"/>
    </location>
</feature>
<dbReference type="SMART" id="SM00937">
    <property type="entry name" value="PCRF"/>
    <property type="match status" value="1"/>
</dbReference>
<comment type="caution">
    <text evidence="5">The sequence shown here is derived from an EMBL/GenBank/DDBJ whole genome shotgun (WGS) entry which is preliminary data.</text>
</comment>